<organism evidence="2">
    <name type="scientific">Solanum chilense</name>
    <name type="common">Tomato</name>
    <name type="synonym">Lycopersicon chilense</name>
    <dbReference type="NCBI Taxonomy" id="4083"/>
    <lineage>
        <taxon>Eukaryota</taxon>
        <taxon>Viridiplantae</taxon>
        <taxon>Streptophyta</taxon>
        <taxon>Embryophyta</taxon>
        <taxon>Tracheophyta</taxon>
        <taxon>Spermatophyta</taxon>
        <taxon>Magnoliopsida</taxon>
        <taxon>eudicotyledons</taxon>
        <taxon>Gunneridae</taxon>
        <taxon>Pentapetalae</taxon>
        <taxon>asterids</taxon>
        <taxon>lamiids</taxon>
        <taxon>Solanales</taxon>
        <taxon>Solanaceae</taxon>
        <taxon>Solanoideae</taxon>
        <taxon>Solaneae</taxon>
        <taxon>Solanum</taxon>
        <taxon>Solanum subgen. Lycopersicon</taxon>
    </lineage>
</organism>
<gene>
    <name evidence="2" type="ORF">EJD97_023863</name>
</gene>
<comment type="caution">
    <text evidence="2">The sequence shown here is derived from an EMBL/GenBank/DDBJ whole genome shotgun (WGS) entry which is preliminary data.</text>
</comment>
<dbReference type="AlphaFoldDB" id="A0A6N2ATM7"/>
<dbReference type="SUPFAM" id="SSF52047">
    <property type="entry name" value="RNI-like"/>
    <property type="match status" value="1"/>
</dbReference>
<dbReference type="EMBL" id="RXGB01007903">
    <property type="protein sequence ID" value="TMW85058.1"/>
    <property type="molecule type" value="Genomic_DNA"/>
</dbReference>
<evidence type="ECO:0000313" key="2">
    <source>
        <dbReference type="EMBL" id="TMW85058.1"/>
    </source>
</evidence>
<name>A0A6N2ATM7_SOLCI</name>
<dbReference type="InterPro" id="IPR001611">
    <property type="entry name" value="Leu-rich_rpt"/>
</dbReference>
<reference evidence="2" key="1">
    <citation type="submission" date="2019-05" db="EMBL/GenBank/DDBJ databases">
        <title>The de novo reference genome and transcriptome assemblies of the wild tomato species Solanum chilense.</title>
        <authorList>
            <person name="Stam R."/>
            <person name="Nosenko T."/>
            <person name="Hoerger A.C."/>
            <person name="Stephan W."/>
            <person name="Seidel M.A."/>
            <person name="Kuhn J.M.M."/>
            <person name="Haberer G."/>
            <person name="Tellier A."/>
        </authorList>
    </citation>
    <scope>NUCLEOTIDE SEQUENCE</scope>
    <source>
        <tissue evidence="2">Mature leaves</tissue>
    </source>
</reference>
<feature type="non-terminal residue" evidence="2">
    <location>
        <position position="1"/>
    </location>
</feature>
<evidence type="ECO:0000256" key="1">
    <source>
        <dbReference type="ARBA" id="ARBA00022821"/>
    </source>
</evidence>
<keyword evidence="1" id="KW-0611">Plant defense</keyword>
<feature type="non-terminal residue" evidence="2">
    <location>
        <position position="115"/>
    </location>
</feature>
<accession>A0A6N2ATM7</accession>
<dbReference type="Pfam" id="PF13855">
    <property type="entry name" value="LRR_8"/>
    <property type="match status" value="1"/>
</dbReference>
<sequence>VLEELTINGCPVFVFPTLSSVMKLEAYGDKSDATFFRSIYNLRALTSLHISSNDTATSLPEEMFKSLANLKYLEISFFDNLKELPTSLASLNALKHLEIKSCPELESLPEEGVKG</sequence>
<evidence type="ECO:0008006" key="3">
    <source>
        <dbReference type="Google" id="ProtNLM"/>
    </source>
</evidence>
<dbReference type="Gene3D" id="3.80.10.10">
    <property type="entry name" value="Ribonuclease Inhibitor"/>
    <property type="match status" value="1"/>
</dbReference>
<dbReference type="InterPro" id="IPR032675">
    <property type="entry name" value="LRR_dom_sf"/>
</dbReference>
<dbReference type="GO" id="GO:0006952">
    <property type="term" value="P:defense response"/>
    <property type="evidence" value="ECO:0007669"/>
    <property type="project" value="UniProtKB-KW"/>
</dbReference>
<protein>
    <recommendedName>
        <fullName evidence="3">Disease resistance protein</fullName>
    </recommendedName>
</protein>
<dbReference type="PANTHER" id="PTHR36766:SF42">
    <property type="entry name" value="NB-ARC DOMAIN DISEASE RESISTANCE PROTEIN"/>
    <property type="match status" value="1"/>
</dbReference>
<proteinExistence type="predicted"/>
<dbReference type="PANTHER" id="PTHR36766">
    <property type="entry name" value="PLANT BROAD-SPECTRUM MILDEW RESISTANCE PROTEIN RPW8"/>
    <property type="match status" value="1"/>
</dbReference>